<sequence>MHFQTLALFVVTASAAHIKLSFTLQESFAATNALYYDLLKDGKKICAGTAHNSGKFGKANWDIDCKNKVHIHIGMDDGYRGKATVKDGGKTYHLNLKENGPDHQFGCGDELCVGVEKKRIGEN</sequence>
<dbReference type="AlphaFoldDB" id="A0A0A1TPH7"/>
<keyword evidence="1" id="KW-0732">Signal</keyword>
<feature type="signal peptide" evidence="1">
    <location>
        <begin position="1"/>
        <end position="15"/>
    </location>
</feature>
<proteinExistence type="predicted"/>
<protein>
    <recommendedName>
        <fullName evidence="4">Cyanovirin-N domain-containing protein</fullName>
    </recommendedName>
</protein>
<dbReference type="EMBL" id="CDHN01000005">
    <property type="protein sequence ID" value="CEJ93565.1"/>
    <property type="molecule type" value="Genomic_DNA"/>
</dbReference>
<gene>
    <name evidence="2" type="ORF">VHEMI09145</name>
</gene>
<feature type="chain" id="PRO_5012271968" description="Cyanovirin-N domain-containing protein" evidence="1">
    <location>
        <begin position="16"/>
        <end position="123"/>
    </location>
</feature>
<organism evidence="2 3">
    <name type="scientific">[Torrubiella] hemipterigena</name>
    <dbReference type="NCBI Taxonomy" id="1531966"/>
    <lineage>
        <taxon>Eukaryota</taxon>
        <taxon>Fungi</taxon>
        <taxon>Dikarya</taxon>
        <taxon>Ascomycota</taxon>
        <taxon>Pezizomycotina</taxon>
        <taxon>Sordariomycetes</taxon>
        <taxon>Hypocreomycetidae</taxon>
        <taxon>Hypocreales</taxon>
        <taxon>Clavicipitaceae</taxon>
        <taxon>Clavicipitaceae incertae sedis</taxon>
        <taxon>'Torrubiella' clade</taxon>
    </lineage>
</organism>
<evidence type="ECO:0008006" key="4">
    <source>
        <dbReference type="Google" id="ProtNLM"/>
    </source>
</evidence>
<dbReference type="HOGENOM" id="CLU_2016812_0_0_1"/>
<reference evidence="2 3" key="1">
    <citation type="journal article" date="2015" name="Genome Announc.">
        <title>Draft Genome Sequence and Gene Annotation of the Entomopathogenic Fungus Verticillium hemipterigenum.</title>
        <authorList>
            <person name="Horn F."/>
            <person name="Habel A."/>
            <person name="Scharf D.H."/>
            <person name="Dworschak J."/>
            <person name="Brakhage A.A."/>
            <person name="Guthke R."/>
            <person name="Hertweck C."/>
            <person name="Linde J."/>
        </authorList>
    </citation>
    <scope>NUCLEOTIDE SEQUENCE [LARGE SCALE GENOMIC DNA]</scope>
</reference>
<evidence type="ECO:0000313" key="2">
    <source>
        <dbReference type="EMBL" id="CEJ93565.1"/>
    </source>
</evidence>
<name>A0A0A1TPH7_9HYPO</name>
<keyword evidence="3" id="KW-1185">Reference proteome</keyword>
<evidence type="ECO:0000256" key="1">
    <source>
        <dbReference type="SAM" id="SignalP"/>
    </source>
</evidence>
<accession>A0A0A1TPH7</accession>
<dbReference type="Proteomes" id="UP000039046">
    <property type="component" value="Unassembled WGS sequence"/>
</dbReference>
<evidence type="ECO:0000313" key="3">
    <source>
        <dbReference type="Proteomes" id="UP000039046"/>
    </source>
</evidence>